<gene>
    <name evidence="1" type="ORF">CR513_55822</name>
</gene>
<feature type="non-terminal residue" evidence="1">
    <location>
        <position position="1"/>
    </location>
</feature>
<sequence>MFEMMSNVFTSKEAWEILKISLEGVNKVKKVRLQTLRGEFESLHTKESKSISDFGNRVMIVVNQMKRYRENMENIRV</sequence>
<dbReference type="Proteomes" id="UP000257109">
    <property type="component" value="Unassembled WGS sequence"/>
</dbReference>
<organism evidence="1 2">
    <name type="scientific">Mucuna pruriens</name>
    <name type="common">Velvet bean</name>
    <name type="synonym">Dolichos pruriens</name>
    <dbReference type="NCBI Taxonomy" id="157652"/>
    <lineage>
        <taxon>Eukaryota</taxon>
        <taxon>Viridiplantae</taxon>
        <taxon>Streptophyta</taxon>
        <taxon>Embryophyta</taxon>
        <taxon>Tracheophyta</taxon>
        <taxon>Spermatophyta</taxon>
        <taxon>Magnoliopsida</taxon>
        <taxon>eudicotyledons</taxon>
        <taxon>Gunneridae</taxon>
        <taxon>Pentapetalae</taxon>
        <taxon>rosids</taxon>
        <taxon>fabids</taxon>
        <taxon>Fabales</taxon>
        <taxon>Fabaceae</taxon>
        <taxon>Papilionoideae</taxon>
        <taxon>50 kb inversion clade</taxon>
        <taxon>NPAAA clade</taxon>
        <taxon>indigoferoid/millettioid clade</taxon>
        <taxon>Phaseoleae</taxon>
        <taxon>Mucuna</taxon>
    </lineage>
</organism>
<dbReference type="OrthoDB" id="1747372at2759"/>
<protein>
    <submittedName>
        <fullName evidence="1">Uncharacterized protein</fullName>
    </submittedName>
</protein>
<name>A0A371EHJ5_MUCPR</name>
<accession>A0A371EHJ5</accession>
<evidence type="ECO:0000313" key="2">
    <source>
        <dbReference type="Proteomes" id="UP000257109"/>
    </source>
</evidence>
<dbReference type="PANTHER" id="PTHR35317:SF28">
    <property type="entry name" value="ZINC FINGER, CCHC-TYPE, RIBONUCLEASE H-LIKE DOMAIN, GAG-PRE-INTEGRASE DOMAIN PROTEIN-RELATED"/>
    <property type="match status" value="1"/>
</dbReference>
<comment type="caution">
    <text evidence="1">The sequence shown here is derived from an EMBL/GenBank/DDBJ whole genome shotgun (WGS) entry which is preliminary data.</text>
</comment>
<keyword evidence="2" id="KW-1185">Reference proteome</keyword>
<reference evidence="1" key="1">
    <citation type="submission" date="2018-05" db="EMBL/GenBank/DDBJ databases">
        <title>Draft genome of Mucuna pruriens seed.</title>
        <authorList>
            <person name="Nnadi N.E."/>
            <person name="Vos R."/>
            <person name="Hasami M.H."/>
            <person name="Devisetty U.K."/>
            <person name="Aguiy J.C."/>
        </authorList>
    </citation>
    <scope>NUCLEOTIDE SEQUENCE [LARGE SCALE GENOMIC DNA]</scope>
    <source>
        <strain evidence="1">JCA_2017</strain>
    </source>
</reference>
<proteinExistence type="predicted"/>
<dbReference type="PANTHER" id="PTHR35317">
    <property type="entry name" value="OS04G0629600 PROTEIN"/>
    <property type="match status" value="1"/>
</dbReference>
<feature type="non-terminal residue" evidence="1">
    <location>
        <position position="77"/>
    </location>
</feature>
<dbReference type="EMBL" id="QJKJ01013863">
    <property type="protein sequence ID" value="RDX65520.1"/>
    <property type="molecule type" value="Genomic_DNA"/>
</dbReference>
<evidence type="ECO:0000313" key="1">
    <source>
        <dbReference type="EMBL" id="RDX65520.1"/>
    </source>
</evidence>
<dbReference type="AlphaFoldDB" id="A0A371EHJ5"/>